<feature type="domain" description="Non-reducing end beta-L-arabinofuranosidase-like GH127 catalytic" evidence="2">
    <location>
        <begin position="44"/>
        <end position="402"/>
    </location>
</feature>
<dbReference type="InterPro" id="IPR008928">
    <property type="entry name" value="6-hairpin_glycosidase_sf"/>
</dbReference>
<keyword evidence="4" id="KW-0378">Hydrolase</keyword>
<dbReference type="GO" id="GO:0005975">
    <property type="term" value="P:carbohydrate metabolic process"/>
    <property type="evidence" value="ECO:0007669"/>
    <property type="project" value="InterPro"/>
</dbReference>
<dbReference type="GO" id="GO:0016787">
    <property type="term" value="F:hydrolase activity"/>
    <property type="evidence" value="ECO:0007669"/>
    <property type="project" value="UniProtKB-KW"/>
</dbReference>
<dbReference type="Proteomes" id="UP000629596">
    <property type="component" value="Unassembled WGS sequence"/>
</dbReference>
<accession>A0A3D8HC53</accession>
<evidence type="ECO:0000259" key="2">
    <source>
        <dbReference type="Pfam" id="PF07944"/>
    </source>
</evidence>
<dbReference type="EMBL" id="JACRTI010000038">
    <property type="protein sequence ID" value="MBC8602830.1"/>
    <property type="molecule type" value="Genomic_DNA"/>
</dbReference>
<sequence>MNILSCVKSISILLACSCSMTGVAQIVNNSSVKQVKISGYVGTRIDDCIAHRVKAQDVDHLVEPFRHQDEKSRWQSEFWGKWIQGAIASYRYNQDPELYQIIKNAAESLMETQLPNGYIGNYAPEYQLQQWDVWGRKYTSLGLIAWYDLSGDKKALEAACKVVDHLMTQVGPGKVDIVSTGNYVGMPSSSILEPVMYLYNRTKEARYLDFAKYIVGQWETAGGPQLISKAIADIPVANRFPHPKTWFSRENGQKAYEMMSCYEGLLELYKVTGNPLYLSVVEKTVGHIIREEINVAGSGSAFECWYGGEERQTQPTYHTMETCVTFTWMQLCNRLLGVTGNSLYADYMETAIYNALMASLKADASQIAKYSPLEGWRHEGEEQCGMHINCCNANGPRAFAMIPQFAYQVQDDCVHINFYAPSEAVLVLPGKKPVQLKQTTDYPATDRIDIEVNPAKETAFTIALRIPAWSKMATVSVNGQPESGVLQGAYLPLNRKWKKGDRISIELDLRARLIEKNQAQAIVRGPVVLARDSRFGDGFVDETSIIVSKDGYVELTPVAAPGFAWLAFTAPMVLGTDLEGDRAPKQIHFCDFASAGNTWDKTQRYRVWLPKTLNVMYSPYKPYNQ</sequence>
<keyword evidence="7" id="KW-1185">Reference proteome</keyword>
<dbReference type="InterPro" id="IPR012878">
    <property type="entry name" value="Beta-AFase-like_GH127_cat"/>
</dbReference>
<dbReference type="SUPFAM" id="SSF48208">
    <property type="entry name" value="Six-hairpin glycosidases"/>
    <property type="match status" value="1"/>
</dbReference>
<dbReference type="InterPro" id="IPR049046">
    <property type="entry name" value="Beta-AFase-like_GH127_middle"/>
</dbReference>
<evidence type="ECO:0000313" key="5">
    <source>
        <dbReference type="EMBL" id="RDU48451.1"/>
    </source>
</evidence>
<dbReference type="PANTHER" id="PTHR43465">
    <property type="entry name" value="DUF1680 DOMAIN PROTEIN (AFU_ORTHOLOGUE AFUA_1G08910)"/>
    <property type="match status" value="1"/>
</dbReference>
<reference evidence="4 7" key="2">
    <citation type="submission" date="2020-08" db="EMBL/GenBank/DDBJ databases">
        <title>Genome public.</title>
        <authorList>
            <person name="Liu C."/>
            <person name="Sun Q."/>
        </authorList>
    </citation>
    <scope>NUCLEOTIDE SEQUENCE [LARGE SCALE GENOMIC DNA]</scope>
    <source>
        <strain evidence="4 7">426_9</strain>
    </source>
</reference>
<evidence type="ECO:0000313" key="6">
    <source>
        <dbReference type="Proteomes" id="UP000256321"/>
    </source>
</evidence>
<proteinExistence type="predicted"/>
<evidence type="ECO:0000256" key="1">
    <source>
        <dbReference type="SAM" id="SignalP"/>
    </source>
</evidence>
<dbReference type="AlphaFoldDB" id="A0A3D8HC53"/>
<dbReference type="EMBL" id="QREV01000038">
    <property type="protein sequence ID" value="RDU48451.1"/>
    <property type="molecule type" value="Genomic_DNA"/>
</dbReference>
<dbReference type="Gene3D" id="1.50.10.20">
    <property type="match status" value="1"/>
</dbReference>
<comment type="caution">
    <text evidence="5">The sequence shown here is derived from an EMBL/GenBank/DDBJ whole genome shotgun (WGS) entry which is preliminary data.</text>
</comment>
<evidence type="ECO:0000313" key="4">
    <source>
        <dbReference type="EMBL" id="MBC8602830.1"/>
    </source>
</evidence>
<reference evidence="5 6" key="1">
    <citation type="submission" date="2018-07" db="EMBL/GenBank/DDBJ databases">
        <title>Parabacteroides acidifaciens nov. sp., isolated from human feces.</title>
        <authorList>
            <person name="Wang Y.J."/>
        </authorList>
    </citation>
    <scope>NUCLEOTIDE SEQUENCE [LARGE SCALE GENOMIC DNA]</scope>
    <source>
        <strain evidence="5 6">426-9</strain>
    </source>
</reference>
<dbReference type="Pfam" id="PF20736">
    <property type="entry name" value="Glyco_hydro127M"/>
    <property type="match status" value="1"/>
</dbReference>
<name>A0A3D8HC53_9BACT</name>
<evidence type="ECO:0000313" key="7">
    <source>
        <dbReference type="Proteomes" id="UP000629596"/>
    </source>
</evidence>
<dbReference type="InterPro" id="IPR049174">
    <property type="entry name" value="Beta-AFase-like"/>
</dbReference>
<organism evidence="5 6">
    <name type="scientific">Parabacteroides acidifaciens</name>
    <dbReference type="NCBI Taxonomy" id="2290935"/>
    <lineage>
        <taxon>Bacteria</taxon>
        <taxon>Pseudomonadati</taxon>
        <taxon>Bacteroidota</taxon>
        <taxon>Bacteroidia</taxon>
        <taxon>Bacteroidales</taxon>
        <taxon>Tannerellaceae</taxon>
        <taxon>Parabacteroides</taxon>
    </lineage>
</organism>
<feature type="signal peptide" evidence="1">
    <location>
        <begin position="1"/>
        <end position="24"/>
    </location>
</feature>
<dbReference type="Proteomes" id="UP000256321">
    <property type="component" value="Unassembled WGS sequence"/>
</dbReference>
<dbReference type="PANTHER" id="PTHR43465:SF2">
    <property type="entry name" value="DUF1680 DOMAIN PROTEIN (AFU_ORTHOLOGUE AFUA_1G08910)"/>
    <property type="match status" value="1"/>
</dbReference>
<protein>
    <submittedName>
        <fullName evidence="4">Glycoside hydrolase family 127 protein</fullName>
    </submittedName>
</protein>
<evidence type="ECO:0000259" key="3">
    <source>
        <dbReference type="Pfam" id="PF20736"/>
    </source>
</evidence>
<keyword evidence="1" id="KW-0732">Signal</keyword>
<dbReference type="RefSeq" id="WP_115500322.1">
    <property type="nucleotide sequence ID" value="NZ_JACRTI010000038.1"/>
</dbReference>
<dbReference type="Pfam" id="PF07944">
    <property type="entry name" value="Beta-AFase-like_GH127_cat"/>
    <property type="match status" value="1"/>
</dbReference>
<gene>
    <name evidence="5" type="ORF">DWU89_14375</name>
    <name evidence="4" type="ORF">H8784_14015</name>
</gene>
<feature type="domain" description="Non-reducing end beta-L-arabinofuranosidase-like GH127 middle" evidence="3">
    <location>
        <begin position="414"/>
        <end position="508"/>
    </location>
</feature>
<feature type="chain" id="PRO_5017764895" evidence="1">
    <location>
        <begin position="25"/>
        <end position="625"/>
    </location>
</feature>